<feature type="transmembrane region" description="Helical" evidence="8">
    <location>
        <begin position="167"/>
        <end position="186"/>
    </location>
</feature>
<evidence type="ECO:0000256" key="3">
    <source>
        <dbReference type="ARBA" id="ARBA00022692"/>
    </source>
</evidence>
<feature type="transmembrane region" description="Helical" evidence="8">
    <location>
        <begin position="232"/>
        <end position="256"/>
    </location>
</feature>
<dbReference type="STRING" id="56857.A0A200QUI4"/>
<dbReference type="GO" id="GO:0016020">
    <property type="term" value="C:membrane"/>
    <property type="evidence" value="ECO:0007669"/>
    <property type="project" value="UniProtKB-SubCell"/>
</dbReference>
<keyword evidence="10" id="KW-1185">Reference proteome</keyword>
<dbReference type="Proteomes" id="UP000195402">
    <property type="component" value="Unassembled WGS sequence"/>
</dbReference>
<keyword evidence="3 8" id="KW-0812">Transmembrane</keyword>
<dbReference type="OrthoDB" id="784140at2759"/>
<evidence type="ECO:0000256" key="6">
    <source>
        <dbReference type="ARBA" id="ARBA00023180"/>
    </source>
</evidence>
<dbReference type="InParanoid" id="A0A200QUI4"/>
<dbReference type="EMBL" id="MVGT01001064">
    <property type="protein sequence ID" value="OVA14129.1"/>
    <property type="molecule type" value="Genomic_DNA"/>
</dbReference>
<keyword evidence="4 8" id="KW-1133">Transmembrane helix</keyword>
<reference evidence="9 10" key="1">
    <citation type="journal article" date="2017" name="Mol. Plant">
        <title>The Genome of Medicinal Plant Macleaya cordata Provides New Insights into Benzylisoquinoline Alkaloids Metabolism.</title>
        <authorList>
            <person name="Liu X."/>
            <person name="Liu Y."/>
            <person name="Huang P."/>
            <person name="Ma Y."/>
            <person name="Qing Z."/>
            <person name="Tang Q."/>
            <person name="Cao H."/>
            <person name="Cheng P."/>
            <person name="Zheng Y."/>
            <person name="Yuan Z."/>
            <person name="Zhou Y."/>
            <person name="Liu J."/>
            <person name="Tang Z."/>
            <person name="Zhuo Y."/>
            <person name="Zhang Y."/>
            <person name="Yu L."/>
            <person name="Huang J."/>
            <person name="Yang P."/>
            <person name="Peng Q."/>
            <person name="Zhang J."/>
            <person name="Jiang W."/>
            <person name="Zhang Z."/>
            <person name="Lin K."/>
            <person name="Ro D.K."/>
            <person name="Chen X."/>
            <person name="Xiong X."/>
            <person name="Shang Y."/>
            <person name="Huang S."/>
            <person name="Zeng J."/>
        </authorList>
    </citation>
    <scope>NUCLEOTIDE SEQUENCE [LARGE SCALE GENOMIC DNA]</scope>
    <source>
        <strain evidence="10">cv. BLH2017</strain>
        <tissue evidence="9">Root</tissue>
    </source>
</reference>
<evidence type="ECO:0000256" key="4">
    <source>
        <dbReference type="ARBA" id="ARBA00022989"/>
    </source>
</evidence>
<feature type="transmembrane region" description="Helical" evidence="8">
    <location>
        <begin position="198"/>
        <end position="220"/>
    </location>
</feature>
<feature type="transmembrane region" description="Helical" evidence="8">
    <location>
        <begin position="429"/>
        <end position="451"/>
    </location>
</feature>
<keyword evidence="6" id="KW-0325">Glycoprotein</keyword>
<feature type="transmembrane region" description="Helical" evidence="8">
    <location>
        <begin position="311"/>
        <end position="332"/>
    </location>
</feature>
<keyword evidence="5 8" id="KW-0472">Membrane</keyword>
<evidence type="ECO:0000256" key="2">
    <source>
        <dbReference type="ARBA" id="ARBA00009706"/>
    </source>
</evidence>
<name>A0A200QUI4_MACCD</name>
<feature type="region of interest" description="Disordered" evidence="7">
    <location>
        <begin position="83"/>
        <end position="134"/>
    </location>
</feature>
<dbReference type="OMA" id="FDKFRLW"/>
<dbReference type="FunCoup" id="A0A200QUI4">
    <property type="interactions" value="34"/>
</dbReference>
<evidence type="ECO:0000256" key="8">
    <source>
        <dbReference type="SAM" id="Phobius"/>
    </source>
</evidence>
<dbReference type="AlphaFoldDB" id="A0A200QUI4"/>
<sequence>MLNWLQIQGLMHEIWKIANHEDPCNSPIHGWETLSNQNLGTGDDALAPKLRAPFRCSRSEGILELKRFLEGLNTYIHPENLANDKSQSGFRPAIRRPGNTESSSSSSSSSGLEGYQNLSSSNNEQPRKKNRSKEKFEFDENNAQIFRLQLVDSHLRSRLYFSDYNNAFIYSVVAISSFILHQFLTLSENSGVLINGSVIPILLGFLAVFKVFVVIGRLSFERSASKRTEKQLSVIFGGLGFVLGFSILFVIAPSVFDFKFDSIDGFGKVLIAILAGCLAGFLFMPAAKIARSFWLGTDQLRWNLSIISCGWFARLLLYVNFIIGMFTSLLWIKPVAAIFVNSFGSKGVNSSERIGASEKLVGNLGMLQSDFDKFRLWCLLAFGLSQFVTLRPNLQMYLNEAVLSWYQRLHSSKVPDLDFSRAKIFLHNYYLCLVVLQFFAPSALVLLFLGLSQIEEVHQALYFIDPDFYMSHNGFHRNPI</sequence>
<accession>A0A200QUI4</accession>
<evidence type="ECO:0000313" key="9">
    <source>
        <dbReference type="EMBL" id="OVA14129.1"/>
    </source>
</evidence>
<dbReference type="Pfam" id="PF10268">
    <property type="entry name" value="Tmemb_161AB"/>
    <property type="match status" value="1"/>
</dbReference>
<evidence type="ECO:0000256" key="7">
    <source>
        <dbReference type="SAM" id="MobiDB-lite"/>
    </source>
</evidence>
<dbReference type="PANTHER" id="PTHR13624">
    <property type="entry name" value="RE42071P"/>
    <property type="match status" value="1"/>
</dbReference>
<feature type="transmembrane region" description="Helical" evidence="8">
    <location>
        <begin position="268"/>
        <end position="290"/>
    </location>
</feature>
<dbReference type="InterPro" id="IPR019395">
    <property type="entry name" value="Transmembrane_161A/B"/>
</dbReference>
<dbReference type="PANTHER" id="PTHR13624:SF6">
    <property type="entry name" value="EMEI"/>
    <property type="match status" value="1"/>
</dbReference>
<organism evidence="9 10">
    <name type="scientific">Macleaya cordata</name>
    <name type="common">Five-seeded plume-poppy</name>
    <name type="synonym">Bocconia cordata</name>
    <dbReference type="NCBI Taxonomy" id="56857"/>
    <lineage>
        <taxon>Eukaryota</taxon>
        <taxon>Viridiplantae</taxon>
        <taxon>Streptophyta</taxon>
        <taxon>Embryophyta</taxon>
        <taxon>Tracheophyta</taxon>
        <taxon>Spermatophyta</taxon>
        <taxon>Magnoliopsida</taxon>
        <taxon>Ranunculales</taxon>
        <taxon>Papaveraceae</taxon>
        <taxon>Papaveroideae</taxon>
        <taxon>Macleaya</taxon>
    </lineage>
</organism>
<gene>
    <name evidence="9" type="ORF">BVC80_1787g219</name>
</gene>
<comment type="caution">
    <text evidence="9">The sequence shown here is derived from an EMBL/GenBank/DDBJ whole genome shotgun (WGS) entry which is preliminary data.</text>
</comment>
<evidence type="ECO:0000256" key="5">
    <source>
        <dbReference type="ARBA" id="ARBA00023136"/>
    </source>
</evidence>
<protein>
    <submittedName>
        <fullName evidence="9">Transmembrane protein 161A/B</fullName>
    </submittedName>
</protein>
<proteinExistence type="inferred from homology"/>
<evidence type="ECO:0000313" key="10">
    <source>
        <dbReference type="Proteomes" id="UP000195402"/>
    </source>
</evidence>
<comment type="similarity">
    <text evidence="2">Belongs to the TMEM161 family.</text>
</comment>
<evidence type="ECO:0000256" key="1">
    <source>
        <dbReference type="ARBA" id="ARBA00004141"/>
    </source>
</evidence>
<comment type="subcellular location">
    <subcellularLocation>
        <location evidence="1">Membrane</location>
        <topology evidence="1">Multi-pass membrane protein</topology>
    </subcellularLocation>
</comment>